<keyword evidence="1" id="KW-0175">Coiled coil</keyword>
<dbReference type="Proteomes" id="UP000031512">
    <property type="component" value="Unassembled WGS sequence"/>
</dbReference>
<dbReference type="VEuPathDB" id="PiroplasmaDB:BEWA_044510"/>
<organism evidence="3 4">
    <name type="scientific">Theileria equi strain WA</name>
    <dbReference type="NCBI Taxonomy" id="1537102"/>
    <lineage>
        <taxon>Eukaryota</taxon>
        <taxon>Sar</taxon>
        <taxon>Alveolata</taxon>
        <taxon>Apicomplexa</taxon>
        <taxon>Aconoidasida</taxon>
        <taxon>Piroplasmida</taxon>
        <taxon>Theileriidae</taxon>
        <taxon>Theileria</taxon>
    </lineage>
</organism>
<accession>L1LBF9</accession>
<feature type="compositionally biased region" description="Basic and acidic residues" evidence="2">
    <location>
        <begin position="1"/>
        <end position="19"/>
    </location>
</feature>
<keyword evidence="4" id="KW-1185">Reference proteome</keyword>
<dbReference type="STRING" id="1537102.L1LBF9"/>
<reference evidence="3 4" key="1">
    <citation type="journal article" date="2012" name="BMC Genomics">
        <title>Comparative genomic analysis and phylogenetic position of Theileria equi.</title>
        <authorList>
            <person name="Kappmeyer L.S."/>
            <person name="Thiagarajan M."/>
            <person name="Herndon D.R."/>
            <person name="Ramsay J.D."/>
            <person name="Caler E."/>
            <person name="Djikeng A."/>
            <person name="Gillespie J.J."/>
            <person name="Lau A.O."/>
            <person name="Roalson E.H."/>
            <person name="Silva J.C."/>
            <person name="Silva M.G."/>
            <person name="Suarez C.E."/>
            <person name="Ueti M.W."/>
            <person name="Nene V.M."/>
            <person name="Mealey R.H."/>
            <person name="Knowles D.P."/>
            <person name="Brayton K.A."/>
        </authorList>
    </citation>
    <scope>NUCLEOTIDE SEQUENCE [LARGE SCALE GENOMIC DNA]</scope>
    <source>
        <strain evidence="3 4">WA</strain>
    </source>
</reference>
<proteinExistence type="predicted"/>
<evidence type="ECO:0000256" key="1">
    <source>
        <dbReference type="SAM" id="Coils"/>
    </source>
</evidence>
<comment type="caution">
    <text evidence="3">The sequence shown here is derived from an EMBL/GenBank/DDBJ whole genome shotgun (WGS) entry which is preliminary data.</text>
</comment>
<sequence length="490" mass="54050">MTKDQTVDVDISKHPRSDGLQKGVNGGRYYNSNGGTVNLTSAWYPDPEGTYWKFTHTPKGGRIGKINKGYSNLSTITEFNNNDKKSASVFYWGQDYNYGNPLLIQLGEGGSSVYYITDNGTSWSKQGEISDSNLRKKLDERNCKRNGAHIVDISQKGNSGYTPYTCPGCSDNQKIKVSYDNGYSPSDYSYYTPFTHGSISFSVTSLKYNDYWQAGLPSLKDVKSITVYWYKTGSANPIIVTQFQQGGNKWFRRNTRDGNTWIEVSNTNALPSGTPPKLDLDLSKSSGITYFGGSTTGIGVAVRFCHIGDGYYRWQYSLKGGLFNVTRIRHENTQLSDITPPSEKLLSVSAYYSGYDLGNTIGPLSNLILVEVVTSETGTNPKYLYYQKENKDGTNWKELVRTEGGTGKQLVGEALKVLLVNLKEFKKTLSELKDLKAKLEELERLKTKSPESSTTTIAGSSVGSGLGGAGLGALAMWKGPSLLARLITRM</sequence>
<dbReference type="KEGG" id="beq:BEWA_044510"/>
<feature type="coiled-coil region" evidence="1">
    <location>
        <begin position="415"/>
        <end position="445"/>
    </location>
</feature>
<gene>
    <name evidence="3" type="ORF">BEWA_044510</name>
</gene>
<evidence type="ECO:0000256" key="2">
    <source>
        <dbReference type="SAM" id="MobiDB-lite"/>
    </source>
</evidence>
<dbReference type="GeneID" id="15804250"/>
<dbReference type="eggNOG" id="ENOG502RSZ5">
    <property type="taxonomic scope" value="Eukaryota"/>
</dbReference>
<name>L1LBF9_THEEQ</name>
<evidence type="ECO:0000313" key="4">
    <source>
        <dbReference type="Proteomes" id="UP000031512"/>
    </source>
</evidence>
<dbReference type="EMBL" id="ACOU01000006">
    <property type="protein sequence ID" value="EKX72610.1"/>
    <property type="molecule type" value="Genomic_DNA"/>
</dbReference>
<dbReference type="AlphaFoldDB" id="L1LBF9"/>
<protein>
    <submittedName>
        <fullName evidence="3">Uncharacterized protein</fullName>
    </submittedName>
</protein>
<evidence type="ECO:0000313" key="3">
    <source>
        <dbReference type="EMBL" id="EKX72610.1"/>
    </source>
</evidence>
<dbReference type="RefSeq" id="XP_004832062.1">
    <property type="nucleotide sequence ID" value="XM_004832005.1"/>
</dbReference>
<feature type="region of interest" description="Disordered" evidence="2">
    <location>
        <begin position="1"/>
        <end position="26"/>
    </location>
</feature>